<feature type="transmembrane region" description="Helical" evidence="4">
    <location>
        <begin position="77"/>
        <end position="94"/>
    </location>
</feature>
<feature type="transmembrane region" description="Helical" evidence="4">
    <location>
        <begin position="250"/>
        <end position="271"/>
    </location>
</feature>
<feature type="transmembrane region" description="Helical" evidence="4">
    <location>
        <begin position="368"/>
        <end position="388"/>
    </location>
</feature>
<reference evidence="6" key="1">
    <citation type="submission" date="2022-07" db="EMBL/GenBank/DDBJ databases">
        <title>Isolation, identification, and degradation of a PFOSA degrading strain from sewage treatment plant.</title>
        <authorList>
            <person name="Zhang L."/>
            <person name="Huo Y."/>
        </authorList>
    </citation>
    <scope>NUCLEOTIDE SEQUENCE</scope>
    <source>
        <strain evidence="6">C1</strain>
    </source>
</reference>
<evidence type="ECO:0000259" key="5">
    <source>
        <dbReference type="PROSITE" id="PS50850"/>
    </source>
</evidence>
<keyword evidence="2 4" id="KW-1133">Transmembrane helix</keyword>
<dbReference type="SUPFAM" id="SSF103473">
    <property type="entry name" value="MFS general substrate transporter"/>
    <property type="match status" value="1"/>
</dbReference>
<dbReference type="PANTHER" id="PTHR23523">
    <property type="match status" value="1"/>
</dbReference>
<feature type="transmembrane region" description="Helical" evidence="4">
    <location>
        <begin position="344"/>
        <end position="362"/>
    </location>
</feature>
<keyword evidence="1 4" id="KW-0812">Transmembrane</keyword>
<dbReference type="RefSeq" id="WP_256549602.1">
    <property type="nucleotide sequence ID" value="NZ_CP101751.1"/>
</dbReference>
<feature type="transmembrane region" description="Helical" evidence="4">
    <location>
        <begin position="168"/>
        <end position="187"/>
    </location>
</feature>
<keyword evidence="3 4" id="KW-0472">Membrane</keyword>
<dbReference type="InterPro" id="IPR011701">
    <property type="entry name" value="MFS"/>
</dbReference>
<organism evidence="6 7">
    <name type="scientific">Flavobacterium cerinum</name>
    <dbReference type="NCBI Taxonomy" id="2502784"/>
    <lineage>
        <taxon>Bacteria</taxon>
        <taxon>Pseudomonadati</taxon>
        <taxon>Bacteroidota</taxon>
        <taxon>Flavobacteriia</taxon>
        <taxon>Flavobacteriales</taxon>
        <taxon>Flavobacteriaceae</taxon>
        <taxon>Flavobacterium</taxon>
    </lineage>
</organism>
<sequence length="396" mass="43293">MKKNKERLPWLGLLVVLLIAGNLRSPITAVSPILGEIREVLNLSNVQGSLLTSIPLIVFAGCSILISRIAAKTNINYGLLFSLVILITGLYFRVSGTIPMLYIGSFLLGLGICIGNVTTPAYIKNVFPEKIGIVTGIFSVAMNLLAALASGFSIRIGEWTKMGWKGSLGIWIVWAFLALIIVMADIFNAKGKPVKAQSAKVASTFSIFRSKQAWSISVFMGLQSLLYYCLVAFLPTILIEYGMDKTNAGWVISIMQLAMLPVMFIGPVIAAKMDDQKILIYGLGLLMFTGVLLLAVFKTRYVYIAAMLIGMASGLAFSLCLLFFSLKSKTTEGTLKISGKAQSVGYAIAACGPPLFGMFHDWDSTWQTSFYFLMGIVLIMTVIGRWAARPRYIEEH</sequence>
<dbReference type="Pfam" id="PF07690">
    <property type="entry name" value="MFS_1"/>
    <property type="match status" value="1"/>
</dbReference>
<dbReference type="InterPro" id="IPR020846">
    <property type="entry name" value="MFS_dom"/>
</dbReference>
<feature type="transmembrane region" description="Helical" evidence="4">
    <location>
        <begin position="303"/>
        <end position="324"/>
    </location>
</feature>
<dbReference type="InterPro" id="IPR036259">
    <property type="entry name" value="MFS_trans_sf"/>
</dbReference>
<dbReference type="Proteomes" id="UP001059844">
    <property type="component" value="Chromosome"/>
</dbReference>
<accession>A0ABY5IM56</accession>
<gene>
    <name evidence="6" type="ORF">NOX80_09830</name>
</gene>
<proteinExistence type="predicted"/>
<dbReference type="CDD" id="cd17339">
    <property type="entry name" value="MFS_NIMT_CynX_like"/>
    <property type="match status" value="1"/>
</dbReference>
<evidence type="ECO:0000256" key="3">
    <source>
        <dbReference type="ARBA" id="ARBA00023136"/>
    </source>
</evidence>
<keyword evidence="7" id="KW-1185">Reference proteome</keyword>
<evidence type="ECO:0000256" key="1">
    <source>
        <dbReference type="ARBA" id="ARBA00022692"/>
    </source>
</evidence>
<evidence type="ECO:0000256" key="2">
    <source>
        <dbReference type="ARBA" id="ARBA00022989"/>
    </source>
</evidence>
<feature type="transmembrane region" description="Helical" evidence="4">
    <location>
        <begin position="53"/>
        <end position="70"/>
    </location>
</feature>
<feature type="transmembrane region" description="Helical" evidence="4">
    <location>
        <begin position="100"/>
        <end position="119"/>
    </location>
</feature>
<evidence type="ECO:0000256" key="4">
    <source>
        <dbReference type="SAM" id="Phobius"/>
    </source>
</evidence>
<name>A0ABY5IM56_9FLAO</name>
<dbReference type="PANTHER" id="PTHR23523:SF2">
    <property type="entry name" value="2-NITROIMIDAZOLE TRANSPORTER"/>
    <property type="match status" value="1"/>
</dbReference>
<dbReference type="EMBL" id="CP101751">
    <property type="protein sequence ID" value="UUC43933.1"/>
    <property type="molecule type" value="Genomic_DNA"/>
</dbReference>
<dbReference type="InterPro" id="IPR052524">
    <property type="entry name" value="MFS_Cyanate_Porter"/>
</dbReference>
<evidence type="ECO:0000313" key="7">
    <source>
        <dbReference type="Proteomes" id="UP001059844"/>
    </source>
</evidence>
<feature type="transmembrane region" description="Helical" evidence="4">
    <location>
        <begin position="278"/>
        <end position="297"/>
    </location>
</feature>
<evidence type="ECO:0000313" key="6">
    <source>
        <dbReference type="EMBL" id="UUC43933.1"/>
    </source>
</evidence>
<feature type="transmembrane region" description="Helical" evidence="4">
    <location>
        <begin position="131"/>
        <end position="156"/>
    </location>
</feature>
<dbReference type="Gene3D" id="1.20.1250.20">
    <property type="entry name" value="MFS general substrate transporter like domains"/>
    <property type="match status" value="2"/>
</dbReference>
<feature type="domain" description="Major facilitator superfamily (MFS) profile" evidence="5">
    <location>
        <begin position="171"/>
        <end position="396"/>
    </location>
</feature>
<feature type="transmembrane region" description="Helical" evidence="4">
    <location>
        <begin position="213"/>
        <end position="238"/>
    </location>
</feature>
<dbReference type="PROSITE" id="PS50850">
    <property type="entry name" value="MFS"/>
    <property type="match status" value="1"/>
</dbReference>
<protein>
    <submittedName>
        <fullName evidence="6">MFS transporter</fullName>
    </submittedName>
</protein>